<dbReference type="RefSeq" id="WP_111331579.1">
    <property type="nucleotide sequence ID" value="NZ_CP030032.1"/>
</dbReference>
<dbReference type="SUPFAM" id="SSF50129">
    <property type="entry name" value="GroES-like"/>
    <property type="match status" value="2"/>
</dbReference>
<dbReference type="CDD" id="cd05288">
    <property type="entry name" value="PGDH"/>
    <property type="match status" value="1"/>
</dbReference>
<evidence type="ECO:0000313" key="1">
    <source>
        <dbReference type="EMBL" id="AWV88119.1"/>
    </source>
</evidence>
<reference evidence="1 2" key="1">
    <citation type="submission" date="2018-06" db="EMBL/GenBank/DDBJ databases">
        <title>Lujinxingia sediminis gen. nov. sp. nov., a new facultative anaerobic member of the class Deltaproteobacteria, and proposal of Lujinxingaceae fam. nov.</title>
        <authorList>
            <person name="Guo L.-Y."/>
            <person name="Li C.-M."/>
            <person name="Wang S."/>
            <person name="Du Z.-J."/>
        </authorList>
    </citation>
    <scope>NUCLEOTIDE SEQUENCE [LARGE SCALE GENOMIC DNA]</scope>
    <source>
        <strain evidence="1 2">FA350</strain>
    </source>
</reference>
<dbReference type="InterPro" id="IPR011032">
    <property type="entry name" value="GroES-like_sf"/>
</dbReference>
<keyword evidence="2" id="KW-1185">Reference proteome</keyword>
<dbReference type="EMBL" id="CP030032">
    <property type="protein sequence ID" value="AWV88119.1"/>
    <property type="molecule type" value="Genomic_DNA"/>
</dbReference>
<organism evidence="1 2">
    <name type="scientific">Bradymonas sediminis</name>
    <dbReference type="NCBI Taxonomy" id="1548548"/>
    <lineage>
        <taxon>Bacteria</taxon>
        <taxon>Deltaproteobacteria</taxon>
        <taxon>Bradymonadales</taxon>
        <taxon>Bradymonadaceae</taxon>
        <taxon>Bradymonas</taxon>
    </lineage>
</organism>
<dbReference type="AlphaFoldDB" id="A0A2Z4FGQ4"/>
<dbReference type="InterPro" id="IPR013149">
    <property type="entry name" value="ADH-like_C"/>
</dbReference>
<gene>
    <name evidence="1" type="ORF">DN745_01720</name>
</gene>
<name>A0A2Z4FGQ4_9DELT</name>
<dbReference type="InterPro" id="IPR020843">
    <property type="entry name" value="ER"/>
</dbReference>
<dbReference type="KEGG" id="bsed:DN745_01720"/>
<dbReference type="InterPro" id="IPR036291">
    <property type="entry name" value="NAD(P)-bd_dom_sf"/>
</dbReference>
<accession>A0A2Z4FGQ4</accession>
<dbReference type="OrthoDB" id="9805663at2"/>
<dbReference type="InterPro" id="IPR041694">
    <property type="entry name" value="ADH_N_2"/>
</dbReference>
<dbReference type="Pfam" id="PF16884">
    <property type="entry name" value="ADH_N_2"/>
    <property type="match status" value="1"/>
</dbReference>
<sequence>MSDSTNRRIVLASRPKGEPTADNFRMEEQQIPTPADGEVLLKVKYLSLDPYMRGRMSAAKSYAAPVEIGDTMVGGTVAEVVESRHPKFKAGQTVLSYSGWQEYAISNGKDLHVLDPDAAPPSTALGVMGMPGFTAYAGLLTIGKPKKGETVVVAAATGPVGSAVGQIAQIKGARAVGIAGGPEKCKALIEEFGFDVALDHRDPNFAQNLKEAVPEGIDVYFENVGGAVWKAVQPLLNDFARIPVCGLVAHYNEVAPPEGPDRLPGFMGQMLSKHLTFQGFIQSDFIEQYPEFLKEMGGWLAQGRVKYREDIREGLENAPEAFIGMLTGGNFGKLIVKVSE</sequence>
<dbReference type="Gene3D" id="3.90.180.10">
    <property type="entry name" value="Medium-chain alcohol dehydrogenases, catalytic domain"/>
    <property type="match status" value="1"/>
</dbReference>
<evidence type="ECO:0000313" key="2">
    <source>
        <dbReference type="Proteomes" id="UP000249799"/>
    </source>
</evidence>
<dbReference type="GO" id="GO:0016628">
    <property type="term" value="F:oxidoreductase activity, acting on the CH-CH group of donors, NAD or NADP as acceptor"/>
    <property type="evidence" value="ECO:0007669"/>
    <property type="project" value="InterPro"/>
</dbReference>
<dbReference type="Pfam" id="PF00107">
    <property type="entry name" value="ADH_zinc_N"/>
    <property type="match status" value="1"/>
</dbReference>
<dbReference type="FunFam" id="3.40.50.720:FF:000121">
    <property type="entry name" value="Prostaglandin reductase 2"/>
    <property type="match status" value="1"/>
</dbReference>
<dbReference type="PANTHER" id="PTHR43205:SF7">
    <property type="entry name" value="PROSTAGLANDIN REDUCTASE 1"/>
    <property type="match status" value="1"/>
</dbReference>
<dbReference type="InterPro" id="IPR045010">
    <property type="entry name" value="MDR_fam"/>
</dbReference>
<protein>
    <submittedName>
        <fullName evidence="1">NADP-dependent oxidoreductase</fullName>
    </submittedName>
</protein>
<dbReference type="Proteomes" id="UP000249799">
    <property type="component" value="Chromosome"/>
</dbReference>
<dbReference type="Gene3D" id="3.40.50.720">
    <property type="entry name" value="NAD(P)-binding Rossmann-like Domain"/>
    <property type="match status" value="1"/>
</dbReference>
<dbReference type="SMART" id="SM00829">
    <property type="entry name" value="PKS_ER"/>
    <property type="match status" value="1"/>
</dbReference>
<dbReference type="SUPFAM" id="SSF51735">
    <property type="entry name" value="NAD(P)-binding Rossmann-fold domains"/>
    <property type="match status" value="1"/>
</dbReference>
<dbReference type="PANTHER" id="PTHR43205">
    <property type="entry name" value="PROSTAGLANDIN REDUCTASE"/>
    <property type="match status" value="1"/>
</dbReference>
<proteinExistence type="predicted"/>